<gene>
    <name evidence="2" type="ORF">FOMPIDRAFT_1040573</name>
</gene>
<dbReference type="GO" id="GO:0006364">
    <property type="term" value="P:rRNA processing"/>
    <property type="evidence" value="ECO:0007669"/>
    <property type="project" value="TreeGrafter"/>
</dbReference>
<sequence length="134" mass="15369">MRRALYKPAAFFKGIVSHLLNSGRTLQEAAIVTSVLAKVKVPLMHSVAALIRLANMSYSGPDSLFVRELLDKRHALPYKVVDALGFHFIRLSNTYEVRRAGDAEKLPVLWHQFLLVFCQWLREINRGQMSMRFI</sequence>
<comment type="similarity">
    <text evidence="1">Belongs to the bystin family.</text>
</comment>
<dbReference type="Proteomes" id="UP000015241">
    <property type="component" value="Unassembled WGS sequence"/>
</dbReference>
<reference evidence="2 3" key="1">
    <citation type="journal article" date="2012" name="Science">
        <title>The Paleozoic origin of enzymatic lignin decomposition reconstructed from 31 fungal genomes.</title>
        <authorList>
            <person name="Floudas D."/>
            <person name="Binder M."/>
            <person name="Riley R."/>
            <person name="Barry K."/>
            <person name="Blanchette R.A."/>
            <person name="Henrissat B."/>
            <person name="Martinez A.T."/>
            <person name="Otillar R."/>
            <person name="Spatafora J.W."/>
            <person name="Yadav J.S."/>
            <person name="Aerts A."/>
            <person name="Benoit I."/>
            <person name="Boyd A."/>
            <person name="Carlson A."/>
            <person name="Copeland A."/>
            <person name="Coutinho P.M."/>
            <person name="de Vries R.P."/>
            <person name="Ferreira P."/>
            <person name="Findley K."/>
            <person name="Foster B."/>
            <person name="Gaskell J."/>
            <person name="Glotzer D."/>
            <person name="Gorecki P."/>
            <person name="Heitman J."/>
            <person name="Hesse C."/>
            <person name="Hori C."/>
            <person name="Igarashi K."/>
            <person name="Jurgens J.A."/>
            <person name="Kallen N."/>
            <person name="Kersten P."/>
            <person name="Kohler A."/>
            <person name="Kuees U."/>
            <person name="Kumar T.K.A."/>
            <person name="Kuo A."/>
            <person name="LaButti K."/>
            <person name="Larrondo L.F."/>
            <person name="Lindquist E."/>
            <person name="Ling A."/>
            <person name="Lombard V."/>
            <person name="Lucas S."/>
            <person name="Lundell T."/>
            <person name="Martin R."/>
            <person name="McLaughlin D.J."/>
            <person name="Morgenstern I."/>
            <person name="Morin E."/>
            <person name="Murat C."/>
            <person name="Nagy L.G."/>
            <person name="Nolan M."/>
            <person name="Ohm R.A."/>
            <person name="Patyshakuliyeva A."/>
            <person name="Rokas A."/>
            <person name="Ruiz-Duenas F.J."/>
            <person name="Sabat G."/>
            <person name="Salamov A."/>
            <person name="Samejima M."/>
            <person name="Schmutz J."/>
            <person name="Slot J.C."/>
            <person name="St John F."/>
            <person name="Stenlid J."/>
            <person name="Sun H."/>
            <person name="Sun S."/>
            <person name="Syed K."/>
            <person name="Tsang A."/>
            <person name="Wiebenga A."/>
            <person name="Young D."/>
            <person name="Pisabarro A."/>
            <person name="Eastwood D.C."/>
            <person name="Martin F."/>
            <person name="Cullen D."/>
            <person name="Grigoriev I.V."/>
            <person name="Hibbett D.S."/>
        </authorList>
    </citation>
    <scope>NUCLEOTIDE SEQUENCE</scope>
    <source>
        <strain evidence="3">FP-58527</strain>
    </source>
</reference>
<dbReference type="HOGENOM" id="CLU_1896237_0_0_1"/>
<dbReference type="GO" id="GO:0005730">
    <property type="term" value="C:nucleolus"/>
    <property type="evidence" value="ECO:0007669"/>
    <property type="project" value="TreeGrafter"/>
</dbReference>
<evidence type="ECO:0000256" key="1">
    <source>
        <dbReference type="ARBA" id="ARBA00007114"/>
    </source>
</evidence>
<organism evidence="2 3">
    <name type="scientific">Fomitopsis schrenkii</name>
    <name type="common">Brown rot fungus</name>
    <dbReference type="NCBI Taxonomy" id="2126942"/>
    <lineage>
        <taxon>Eukaryota</taxon>
        <taxon>Fungi</taxon>
        <taxon>Dikarya</taxon>
        <taxon>Basidiomycota</taxon>
        <taxon>Agaricomycotina</taxon>
        <taxon>Agaricomycetes</taxon>
        <taxon>Polyporales</taxon>
        <taxon>Fomitopsis</taxon>
    </lineage>
</organism>
<dbReference type="OrthoDB" id="2192561at2759"/>
<dbReference type="GO" id="GO:0030688">
    <property type="term" value="C:preribosome, small subunit precursor"/>
    <property type="evidence" value="ECO:0007669"/>
    <property type="project" value="TreeGrafter"/>
</dbReference>
<dbReference type="PANTHER" id="PTHR12821:SF0">
    <property type="entry name" value="BYSTIN"/>
    <property type="match status" value="1"/>
</dbReference>
<evidence type="ECO:0000313" key="2">
    <source>
        <dbReference type="EMBL" id="EPT03093.1"/>
    </source>
</evidence>
<accession>S8EEX9</accession>
<dbReference type="PANTHER" id="PTHR12821">
    <property type="entry name" value="BYSTIN"/>
    <property type="match status" value="1"/>
</dbReference>
<keyword evidence="3" id="KW-1185">Reference proteome</keyword>
<proteinExistence type="inferred from homology"/>
<dbReference type="eggNOG" id="KOG3871">
    <property type="taxonomic scope" value="Eukaryota"/>
</dbReference>
<dbReference type="GO" id="GO:0030515">
    <property type="term" value="F:snoRNA binding"/>
    <property type="evidence" value="ECO:0007669"/>
    <property type="project" value="TreeGrafter"/>
</dbReference>
<dbReference type="Pfam" id="PF05291">
    <property type="entry name" value="Bystin"/>
    <property type="match status" value="1"/>
</dbReference>
<protein>
    <submittedName>
        <fullName evidence="2">Uncharacterized protein</fullName>
    </submittedName>
</protein>
<dbReference type="InterPro" id="IPR007955">
    <property type="entry name" value="Bystin"/>
</dbReference>
<dbReference type="GO" id="GO:0005737">
    <property type="term" value="C:cytoplasm"/>
    <property type="evidence" value="ECO:0007669"/>
    <property type="project" value="TreeGrafter"/>
</dbReference>
<evidence type="ECO:0000313" key="3">
    <source>
        <dbReference type="Proteomes" id="UP000015241"/>
    </source>
</evidence>
<dbReference type="AlphaFoldDB" id="S8EEX9"/>
<name>S8EEX9_FOMSC</name>
<dbReference type="EMBL" id="KE504131">
    <property type="protein sequence ID" value="EPT03093.1"/>
    <property type="molecule type" value="Genomic_DNA"/>
</dbReference>
<dbReference type="InParanoid" id="S8EEX9"/>
<dbReference type="STRING" id="743788.S8EEX9"/>